<keyword evidence="1" id="KW-0812">Transmembrane</keyword>
<protein>
    <submittedName>
        <fullName evidence="2">Uncharacterized protein</fullName>
    </submittedName>
</protein>
<sequence length="129" mass="15289">MSLHTLKYLNLLHVRHTFYQTNLILVEVKHIQIFICILITILTHISIVLKYLIYKHFNLNFEFLFSELNHSERKDECLDFTMCVSVYSITCQNNALISNFGGGFRWQSEYLWCIIEVKIVTQKLITVNT</sequence>
<dbReference type="AlphaFoldDB" id="A0A6G0ZFY1"/>
<dbReference type="EMBL" id="VUJU01000512">
    <property type="protein sequence ID" value="KAF0769909.1"/>
    <property type="molecule type" value="Genomic_DNA"/>
</dbReference>
<feature type="transmembrane region" description="Helical" evidence="1">
    <location>
        <begin position="31"/>
        <end position="53"/>
    </location>
</feature>
<dbReference type="Proteomes" id="UP000478052">
    <property type="component" value="Unassembled WGS sequence"/>
</dbReference>
<gene>
    <name evidence="2" type="ORF">FWK35_00020096</name>
</gene>
<evidence type="ECO:0000313" key="2">
    <source>
        <dbReference type="EMBL" id="KAF0769909.1"/>
    </source>
</evidence>
<keyword evidence="3" id="KW-1185">Reference proteome</keyword>
<comment type="caution">
    <text evidence="2">The sequence shown here is derived from an EMBL/GenBank/DDBJ whole genome shotgun (WGS) entry which is preliminary data.</text>
</comment>
<keyword evidence="1" id="KW-0472">Membrane</keyword>
<name>A0A6G0ZFY1_APHCR</name>
<accession>A0A6G0ZFY1</accession>
<evidence type="ECO:0000256" key="1">
    <source>
        <dbReference type="SAM" id="Phobius"/>
    </source>
</evidence>
<keyword evidence="1" id="KW-1133">Transmembrane helix</keyword>
<evidence type="ECO:0000313" key="3">
    <source>
        <dbReference type="Proteomes" id="UP000478052"/>
    </source>
</evidence>
<reference evidence="2 3" key="1">
    <citation type="submission" date="2019-08" db="EMBL/GenBank/DDBJ databases">
        <title>Whole genome of Aphis craccivora.</title>
        <authorList>
            <person name="Voronova N.V."/>
            <person name="Shulinski R.S."/>
            <person name="Bandarenka Y.V."/>
            <person name="Zhorov D.G."/>
            <person name="Warner D."/>
        </authorList>
    </citation>
    <scope>NUCLEOTIDE SEQUENCE [LARGE SCALE GENOMIC DNA]</scope>
    <source>
        <strain evidence="2">180601</strain>
        <tissue evidence="2">Whole Body</tissue>
    </source>
</reference>
<organism evidence="2 3">
    <name type="scientific">Aphis craccivora</name>
    <name type="common">Cowpea aphid</name>
    <dbReference type="NCBI Taxonomy" id="307492"/>
    <lineage>
        <taxon>Eukaryota</taxon>
        <taxon>Metazoa</taxon>
        <taxon>Ecdysozoa</taxon>
        <taxon>Arthropoda</taxon>
        <taxon>Hexapoda</taxon>
        <taxon>Insecta</taxon>
        <taxon>Pterygota</taxon>
        <taxon>Neoptera</taxon>
        <taxon>Paraneoptera</taxon>
        <taxon>Hemiptera</taxon>
        <taxon>Sternorrhyncha</taxon>
        <taxon>Aphidomorpha</taxon>
        <taxon>Aphidoidea</taxon>
        <taxon>Aphididae</taxon>
        <taxon>Aphidini</taxon>
        <taxon>Aphis</taxon>
        <taxon>Aphis</taxon>
    </lineage>
</organism>
<proteinExistence type="predicted"/>